<reference evidence="1 2" key="1">
    <citation type="journal article" date="2014" name="PLoS ONE">
        <title>The first complete genome sequence of the class fimbriimonadia in the phylum armatimonadetes.</title>
        <authorList>
            <person name="Hu Z.Y."/>
            <person name="Wang Y.Z."/>
            <person name="Im W.T."/>
            <person name="Wang S.Y."/>
            <person name="Zhao G.P."/>
            <person name="Zheng H.J."/>
            <person name="Quan Z.X."/>
        </authorList>
    </citation>
    <scope>NUCLEOTIDE SEQUENCE [LARGE SCALE GENOMIC DNA]</scope>
    <source>
        <strain evidence="1">Gsoil 348</strain>
    </source>
</reference>
<proteinExistence type="predicted"/>
<evidence type="ECO:0000313" key="1">
    <source>
        <dbReference type="EMBL" id="AIE83420.1"/>
    </source>
</evidence>
<gene>
    <name evidence="1" type="ORF">OP10G_0052</name>
</gene>
<protein>
    <submittedName>
        <fullName evidence="1">Uncharacterized protein</fullName>
    </submittedName>
</protein>
<sequence>MSPRIAHPTQANGSAAVGKAGAVVATTTLFGANVWAKRPGAGLPLEFPVLGAMMMKKGEVVCRWP</sequence>
<dbReference type="HOGENOM" id="CLU_2843408_0_0_0"/>
<dbReference type="EMBL" id="CP007139">
    <property type="protein sequence ID" value="AIE83420.1"/>
    <property type="molecule type" value="Genomic_DNA"/>
</dbReference>
<dbReference type="STRING" id="661478.OP10G_0052"/>
<dbReference type="AlphaFoldDB" id="A0A068NKU5"/>
<dbReference type="KEGG" id="fgi:OP10G_0052"/>
<dbReference type="Proteomes" id="UP000027982">
    <property type="component" value="Chromosome"/>
</dbReference>
<evidence type="ECO:0000313" key="2">
    <source>
        <dbReference type="Proteomes" id="UP000027982"/>
    </source>
</evidence>
<organism evidence="1 2">
    <name type="scientific">Fimbriimonas ginsengisoli Gsoil 348</name>
    <dbReference type="NCBI Taxonomy" id="661478"/>
    <lineage>
        <taxon>Bacteria</taxon>
        <taxon>Bacillati</taxon>
        <taxon>Armatimonadota</taxon>
        <taxon>Fimbriimonadia</taxon>
        <taxon>Fimbriimonadales</taxon>
        <taxon>Fimbriimonadaceae</taxon>
        <taxon>Fimbriimonas</taxon>
    </lineage>
</organism>
<name>A0A068NKU5_FIMGI</name>
<keyword evidence="2" id="KW-1185">Reference proteome</keyword>
<accession>A0A068NKU5</accession>